<feature type="transmembrane region" description="Helical" evidence="6">
    <location>
        <begin position="213"/>
        <end position="236"/>
    </location>
</feature>
<feature type="domain" description="EamA" evidence="7">
    <location>
        <begin position="154"/>
        <end position="287"/>
    </location>
</feature>
<organism evidence="8 9">
    <name type="scientific">Bacillus cytotoxicus</name>
    <dbReference type="NCBI Taxonomy" id="580165"/>
    <lineage>
        <taxon>Bacteria</taxon>
        <taxon>Bacillati</taxon>
        <taxon>Bacillota</taxon>
        <taxon>Bacilli</taxon>
        <taxon>Bacillales</taxon>
        <taxon>Bacillaceae</taxon>
        <taxon>Bacillus</taxon>
        <taxon>Bacillus cereus group</taxon>
    </lineage>
</organism>
<comment type="similarity">
    <text evidence="2">Belongs to the EamA transporter family.</text>
</comment>
<sequence>MKRWQMEWLLISVALVWGANYTIGKYGVAYMSSIQFNSLRFLVASPVLLVITFMLERSLRIERKDWLRLVVVGIVGTTLYQTLFMLSVKYTSATNASLLIAMSPIFTGILAVLHKQERFSMKIQVGSVLSFGGAALVLLTGHTSQSTYEYAWLGNGIGLVAAIAWGWYPILAQPLITKYSAMRVTSWSTLIGIVPLVIYCLFHASALTWPADLLSWGSLTYSIVFATIFGLAMWYVGISQIGSTKVMVYMYLVPLFAVIFAAMTIGERITIMQLIGGLVIFIGLYVVKKGTIKKSSFHLNKVSE</sequence>
<feature type="transmembrane region" description="Helical" evidence="6">
    <location>
        <begin position="93"/>
        <end position="113"/>
    </location>
</feature>
<reference evidence="8 9" key="1">
    <citation type="submission" date="2016-08" db="EMBL/GenBank/DDBJ databases">
        <authorList>
            <person name="Loux V."/>
            <person name="Rue O."/>
        </authorList>
    </citation>
    <scope>NUCLEOTIDE SEQUENCE [LARGE SCALE GENOMIC DNA]</scope>
    <source>
        <strain evidence="8 9">AFSSA_08CEB44bac</strain>
    </source>
</reference>
<dbReference type="InterPro" id="IPR050638">
    <property type="entry name" value="AA-Vitamin_Transporters"/>
</dbReference>
<feature type="domain" description="EamA" evidence="7">
    <location>
        <begin position="8"/>
        <end position="138"/>
    </location>
</feature>
<dbReference type="SUPFAM" id="SSF103481">
    <property type="entry name" value="Multidrug resistance efflux transporter EmrE"/>
    <property type="match status" value="2"/>
</dbReference>
<dbReference type="PANTHER" id="PTHR32322">
    <property type="entry name" value="INNER MEMBRANE TRANSPORTER"/>
    <property type="match status" value="1"/>
</dbReference>
<evidence type="ECO:0000256" key="5">
    <source>
        <dbReference type="ARBA" id="ARBA00023136"/>
    </source>
</evidence>
<name>A0AAX2CIP2_9BACI</name>
<feature type="transmembrane region" description="Helical" evidence="6">
    <location>
        <begin position="184"/>
        <end position="207"/>
    </location>
</feature>
<feature type="transmembrane region" description="Helical" evidence="6">
    <location>
        <begin position="150"/>
        <end position="172"/>
    </location>
</feature>
<dbReference type="PANTHER" id="PTHR32322:SF2">
    <property type="entry name" value="EAMA DOMAIN-CONTAINING PROTEIN"/>
    <property type="match status" value="1"/>
</dbReference>
<accession>A0AAX2CIP2</accession>
<dbReference type="RefSeq" id="WP_012094507.1">
    <property type="nucleotide sequence ID" value="NZ_CP024096.1"/>
</dbReference>
<gene>
    <name evidence="8" type="ORF">BCB44BAC_02299</name>
</gene>
<evidence type="ECO:0000313" key="8">
    <source>
        <dbReference type="EMBL" id="SCL94030.1"/>
    </source>
</evidence>
<evidence type="ECO:0000256" key="2">
    <source>
        <dbReference type="ARBA" id="ARBA00007362"/>
    </source>
</evidence>
<dbReference type="Pfam" id="PF00892">
    <property type="entry name" value="EamA"/>
    <property type="match status" value="2"/>
</dbReference>
<dbReference type="EMBL" id="FMIK01000028">
    <property type="protein sequence ID" value="SCL94030.1"/>
    <property type="molecule type" value="Genomic_DNA"/>
</dbReference>
<feature type="transmembrane region" description="Helical" evidence="6">
    <location>
        <begin position="67"/>
        <end position="87"/>
    </location>
</feature>
<keyword evidence="3 6" id="KW-0812">Transmembrane</keyword>
<feature type="transmembrane region" description="Helical" evidence="6">
    <location>
        <begin position="34"/>
        <end position="55"/>
    </location>
</feature>
<keyword evidence="5 6" id="KW-0472">Membrane</keyword>
<dbReference type="InterPro" id="IPR000620">
    <property type="entry name" value="EamA_dom"/>
</dbReference>
<comment type="subcellular location">
    <subcellularLocation>
        <location evidence="1">Endomembrane system</location>
        <topology evidence="1">Multi-pass membrane protein</topology>
    </subcellularLocation>
</comment>
<dbReference type="InterPro" id="IPR037185">
    <property type="entry name" value="EmrE-like"/>
</dbReference>
<dbReference type="GeneID" id="33897338"/>
<evidence type="ECO:0000313" key="9">
    <source>
        <dbReference type="Proteomes" id="UP000242164"/>
    </source>
</evidence>
<protein>
    <recommendedName>
        <fullName evidence="7">EamA domain-containing protein</fullName>
    </recommendedName>
</protein>
<keyword evidence="4 6" id="KW-1133">Transmembrane helix</keyword>
<evidence type="ECO:0000256" key="1">
    <source>
        <dbReference type="ARBA" id="ARBA00004127"/>
    </source>
</evidence>
<feature type="transmembrane region" description="Helical" evidence="6">
    <location>
        <begin position="271"/>
        <end position="287"/>
    </location>
</feature>
<dbReference type="Proteomes" id="UP000242164">
    <property type="component" value="Unassembled WGS sequence"/>
</dbReference>
<evidence type="ECO:0000259" key="7">
    <source>
        <dbReference type="Pfam" id="PF00892"/>
    </source>
</evidence>
<evidence type="ECO:0000256" key="3">
    <source>
        <dbReference type="ARBA" id="ARBA00022692"/>
    </source>
</evidence>
<feature type="transmembrane region" description="Helical" evidence="6">
    <location>
        <begin position="248"/>
        <end position="265"/>
    </location>
</feature>
<dbReference type="GO" id="GO:0016020">
    <property type="term" value="C:membrane"/>
    <property type="evidence" value="ECO:0007669"/>
    <property type="project" value="UniProtKB-SubCell"/>
</dbReference>
<evidence type="ECO:0000256" key="4">
    <source>
        <dbReference type="ARBA" id="ARBA00022989"/>
    </source>
</evidence>
<comment type="caution">
    <text evidence="8">The sequence shown here is derived from an EMBL/GenBank/DDBJ whole genome shotgun (WGS) entry which is preliminary data.</text>
</comment>
<feature type="transmembrane region" description="Helical" evidence="6">
    <location>
        <begin position="125"/>
        <end position="144"/>
    </location>
</feature>
<evidence type="ECO:0000256" key="6">
    <source>
        <dbReference type="SAM" id="Phobius"/>
    </source>
</evidence>
<proteinExistence type="inferred from homology"/>
<dbReference type="AlphaFoldDB" id="A0AAX2CIP2"/>